<dbReference type="PANTHER" id="PTHR10412">
    <property type="entry name" value="MANNOSYL-OLIGOSACCHARIDE GLUCOSIDASE"/>
    <property type="match status" value="1"/>
</dbReference>
<comment type="similarity">
    <text evidence="1">Belongs to the glycosyl hydrolase 63 family.</text>
</comment>
<dbReference type="PANTHER" id="PTHR10412:SF11">
    <property type="entry name" value="MANNOSYL-OLIGOSACCHARIDE GLUCOSIDASE"/>
    <property type="match status" value="1"/>
</dbReference>
<evidence type="ECO:0000256" key="2">
    <source>
        <dbReference type="ARBA" id="ARBA00022801"/>
    </source>
</evidence>
<evidence type="ECO:0000313" key="5">
    <source>
        <dbReference type="EMBL" id="SCL25495.1"/>
    </source>
</evidence>
<protein>
    <recommendedName>
        <fullName evidence="4">Mannosylglycerate hydrolase MGH1-like glycoside hydrolase domain-containing protein</fullName>
    </recommendedName>
</protein>
<dbReference type="SUPFAM" id="SSF48208">
    <property type="entry name" value="Six-hairpin glycosidases"/>
    <property type="match status" value="1"/>
</dbReference>
<dbReference type="STRING" id="145854.GA0074692_1972"/>
<evidence type="ECO:0000256" key="1">
    <source>
        <dbReference type="ARBA" id="ARBA00010833"/>
    </source>
</evidence>
<dbReference type="RefSeq" id="WP_091642088.1">
    <property type="nucleotide sequence ID" value="NZ_FMHW01000002.1"/>
</dbReference>
<keyword evidence="2" id="KW-0378">Hydrolase</keyword>
<dbReference type="InterPro" id="IPR008928">
    <property type="entry name" value="6-hairpin_glycosidase_sf"/>
</dbReference>
<sequence length="432" mass="47717">MNTPVWPPPGFAALDRAAVGVLLDNWTGTYTVPSRTLYPHQWSWDSAFVAIGLRHVSARRAQRELESLFGAQWADGRVPHIVFDRAAPPEGYFPGPDFWRSPAHPASPAVATSGLVQPPVHALAAWLTFQADPAQARRRGFLSRLYPKLVAWHRYLADRRGVDGLVAIVHPWESGMDNSPSWDDALGRVEPTPIDAFRRRDLHHVQAAERPTDTDYGRYVRLAADYRDSGYADRLDDAQFVLLDPMVNALFAASEAALADIAAEVGADPLPHREAAARVSAALVDRLFADELCHAYDVPARRLSPERTIAGLTPLVVPDLTVAPALVKSALGEHFRLGQTALLPSYDLTGAAFDPSRYWRGPAWFNTSWLVWHGLTRHGELDHADRLREVTLTAAQQAGFREYVHPFTGEGRGATDFSWTAALVLDLLRSAP</sequence>
<dbReference type="InterPro" id="IPR004888">
    <property type="entry name" value="Glycoside_hydrolase_63"/>
</dbReference>
<evidence type="ECO:0000256" key="3">
    <source>
        <dbReference type="ARBA" id="ARBA00023295"/>
    </source>
</evidence>
<dbReference type="AlphaFoldDB" id="A0A1C6S7P2"/>
<dbReference type="GO" id="GO:0006487">
    <property type="term" value="P:protein N-linked glycosylation"/>
    <property type="evidence" value="ECO:0007669"/>
    <property type="project" value="TreeGrafter"/>
</dbReference>
<accession>A0A1C6S7P2</accession>
<dbReference type="GO" id="GO:0004573">
    <property type="term" value="F:Glc3Man9GlcNAc2 oligosaccharide glucosidase activity"/>
    <property type="evidence" value="ECO:0007669"/>
    <property type="project" value="InterPro"/>
</dbReference>
<proteinExistence type="inferred from homology"/>
<evidence type="ECO:0000313" key="6">
    <source>
        <dbReference type="Proteomes" id="UP000198959"/>
    </source>
</evidence>
<dbReference type="Proteomes" id="UP000198959">
    <property type="component" value="Unassembled WGS sequence"/>
</dbReference>
<name>A0A1C6S7P2_9ACTN</name>
<organism evidence="5 6">
    <name type="scientific">Micromonospora pallida</name>
    <dbReference type="NCBI Taxonomy" id="145854"/>
    <lineage>
        <taxon>Bacteria</taxon>
        <taxon>Bacillati</taxon>
        <taxon>Actinomycetota</taxon>
        <taxon>Actinomycetes</taxon>
        <taxon>Micromonosporales</taxon>
        <taxon>Micromonosporaceae</taxon>
        <taxon>Micromonospora</taxon>
    </lineage>
</organism>
<keyword evidence="3" id="KW-0326">Glycosidase</keyword>
<dbReference type="EMBL" id="FMHW01000002">
    <property type="protein sequence ID" value="SCL25495.1"/>
    <property type="molecule type" value="Genomic_DNA"/>
</dbReference>
<dbReference type="GO" id="GO:0009311">
    <property type="term" value="P:oligosaccharide metabolic process"/>
    <property type="evidence" value="ECO:0007669"/>
    <property type="project" value="InterPro"/>
</dbReference>
<dbReference type="InterPro" id="IPR054491">
    <property type="entry name" value="MGH1-like_GH"/>
</dbReference>
<reference evidence="6" key="1">
    <citation type="submission" date="2016-06" db="EMBL/GenBank/DDBJ databases">
        <authorList>
            <person name="Varghese N."/>
            <person name="Submissions Spin"/>
        </authorList>
    </citation>
    <scope>NUCLEOTIDE SEQUENCE [LARGE SCALE GENOMIC DNA]</scope>
    <source>
        <strain evidence="6">DSM 43817</strain>
    </source>
</reference>
<gene>
    <name evidence="5" type="ORF">GA0074692_1972</name>
</gene>
<keyword evidence="6" id="KW-1185">Reference proteome</keyword>
<feature type="domain" description="Mannosylglycerate hydrolase MGH1-like glycoside hydrolase" evidence="4">
    <location>
        <begin position="38"/>
        <end position="420"/>
    </location>
</feature>
<dbReference type="OrthoDB" id="9781878at2"/>
<dbReference type="Pfam" id="PF22422">
    <property type="entry name" value="MGH1-like_GH"/>
    <property type="match status" value="1"/>
</dbReference>
<dbReference type="InterPro" id="IPR012341">
    <property type="entry name" value="6hp_glycosidase-like_sf"/>
</dbReference>
<dbReference type="Gene3D" id="1.50.10.10">
    <property type="match status" value="1"/>
</dbReference>
<evidence type="ECO:0000259" key="4">
    <source>
        <dbReference type="Pfam" id="PF22422"/>
    </source>
</evidence>